<dbReference type="SMART" id="SM00271">
    <property type="entry name" value="DnaJ"/>
    <property type="match status" value="1"/>
</dbReference>
<feature type="region of interest" description="Disordered" evidence="1">
    <location>
        <begin position="1"/>
        <end position="22"/>
    </location>
</feature>
<protein>
    <recommendedName>
        <fullName evidence="3">J domain-containing protein</fullName>
    </recommendedName>
</protein>
<gene>
    <name evidence="4" type="ORF">C4D60_Mb04t18350</name>
</gene>
<proteinExistence type="predicted"/>
<keyword evidence="2" id="KW-0472">Membrane</keyword>
<dbReference type="Proteomes" id="UP000317650">
    <property type="component" value="Chromosome 4"/>
</dbReference>
<dbReference type="GO" id="GO:0051082">
    <property type="term" value="F:unfolded protein binding"/>
    <property type="evidence" value="ECO:0007669"/>
    <property type="project" value="TreeGrafter"/>
</dbReference>
<dbReference type="Pfam" id="PF00226">
    <property type="entry name" value="DnaJ"/>
    <property type="match status" value="1"/>
</dbReference>
<feature type="transmembrane region" description="Helical" evidence="2">
    <location>
        <begin position="248"/>
        <end position="268"/>
    </location>
</feature>
<dbReference type="GO" id="GO:0042026">
    <property type="term" value="P:protein refolding"/>
    <property type="evidence" value="ECO:0007669"/>
    <property type="project" value="TreeGrafter"/>
</dbReference>
<dbReference type="InterPro" id="IPR036869">
    <property type="entry name" value="J_dom_sf"/>
</dbReference>
<accession>A0A4S8KCX3</accession>
<evidence type="ECO:0000259" key="3">
    <source>
        <dbReference type="PROSITE" id="PS50076"/>
    </source>
</evidence>
<sequence>MPSSCLPLGPSTTATSSSAAGASGSGRVFLAPRSPIAFVGLWAWASDHGRRLAERTGHVAAAAAAPGAGNGSEQDHYAVLGLPRSASAAEIKRAYRLLARKYHPDVSKALQADEVFKSIHNAYEVLSDEVSRARYDMTLSFSRATGRSWRRNPTQNSGHDESRRMYRWAELKQRMRYERQNKAYSWYDHREPYQESSQYERGPFGEVLNFTFFTLFLMKIIGYRASLTICSLIALLDKQLDAGYKMGYVIAWFMGGRGGILLSILIHFTSWLCGKNNSNLVAVVVVAMWIGANLARLAPVPQGAVLALLYMSIKLQVDLK</sequence>
<comment type="caution">
    <text evidence="4">The sequence shown here is derived from an EMBL/GenBank/DDBJ whole genome shotgun (WGS) entry which is preliminary data.</text>
</comment>
<dbReference type="InterPro" id="IPR018253">
    <property type="entry name" value="DnaJ_domain_CS"/>
</dbReference>
<keyword evidence="5" id="KW-1185">Reference proteome</keyword>
<name>A0A4S8KCX3_MUSBA</name>
<dbReference type="PANTHER" id="PTHR43096">
    <property type="entry name" value="DNAJ HOMOLOG 1, MITOCHONDRIAL-RELATED"/>
    <property type="match status" value="1"/>
</dbReference>
<dbReference type="EMBL" id="PYDT01000001">
    <property type="protein sequence ID" value="THU73016.1"/>
    <property type="molecule type" value="Genomic_DNA"/>
</dbReference>
<feature type="compositionally biased region" description="Low complexity" evidence="1">
    <location>
        <begin position="11"/>
        <end position="22"/>
    </location>
</feature>
<feature type="transmembrane region" description="Helical" evidence="2">
    <location>
        <begin position="210"/>
        <end position="236"/>
    </location>
</feature>
<dbReference type="InterPro" id="IPR001623">
    <property type="entry name" value="DnaJ_domain"/>
</dbReference>
<dbReference type="GO" id="GO:0005783">
    <property type="term" value="C:endoplasmic reticulum"/>
    <property type="evidence" value="ECO:0007669"/>
    <property type="project" value="UniProtKB-ARBA"/>
</dbReference>
<dbReference type="AlphaFoldDB" id="A0A4S8KCX3"/>
<organism evidence="4 5">
    <name type="scientific">Musa balbisiana</name>
    <name type="common">Banana</name>
    <dbReference type="NCBI Taxonomy" id="52838"/>
    <lineage>
        <taxon>Eukaryota</taxon>
        <taxon>Viridiplantae</taxon>
        <taxon>Streptophyta</taxon>
        <taxon>Embryophyta</taxon>
        <taxon>Tracheophyta</taxon>
        <taxon>Spermatophyta</taxon>
        <taxon>Magnoliopsida</taxon>
        <taxon>Liliopsida</taxon>
        <taxon>Zingiberales</taxon>
        <taxon>Musaceae</taxon>
        <taxon>Musa</taxon>
    </lineage>
</organism>
<dbReference type="PRINTS" id="PR00625">
    <property type="entry name" value="JDOMAIN"/>
</dbReference>
<dbReference type="SUPFAM" id="SSF46565">
    <property type="entry name" value="Chaperone J-domain"/>
    <property type="match status" value="1"/>
</dbReference>
<keyword evidence="2" id="KW-0812">Transmembrane</keyword>
<dbReference type="STRING" id="52838.A0A4S8KCX3"/>
<feature type="transmembrane region" description="Helical" evidence="2">
    <location>
        <begin position="280"/>
        <end position="310"/>
    </location>
</feature>
<dbReference type="PANTHER" id="PTHR43096:SF58">
    <property type="entry name" value="CHAPERONE DNAJ-DOMAIN SUPERFAMILY PROTEIN"/>
    <property type="match status" value="1"/>
</dbReference>
<dbReference type="PROSITE" id="PS50076">
    <property type="entry name" value="DNAJ_2"/>
    <property type="match status" value="1"/>
</dbReference>
<dbReference type="PROSITE" id="PS00636">
    <property type="entry name" value="DNAJ_1"/>
    <property type="match status" value="1"/>
</dbReference>
<dbReference type="Gene3D" id="1.10.287.110">
    <property type="entry name" value="DnaJ domain"/>
    <property type="match status" value="1"/>
</dbReference>
<reference evidence="4 5" key="1">
    <citation type="journal article" date="2019" name="Nat. Plants">
        <title>Genome sequencing of Musa balbisiana reveals subgenome evolution and function divergence in polyploid bananas.</title>
        <authorList>
            <person name="Yao X."/>
        </authorList>
    </citation>
    <scope>NUCLEOTIDE SEQUENCE [LARGE SCALE GENOMIC DNA]</scope>
    <source>
        <strain evidence="5">cv. DH-PKW</strain>
        <tissue evidence="4">Leaves</tissue>
    </source>
</reference>
<evidence type="ECO:0000313" key="5">
    <source>
        <dbReference type="Proteomes" id="UP000317650"/>
    </source>
</evidence>
<dbReference type="CDD" id="cd06257">
    <property type="entry name" value="DnaJ"/>
    <property type="match status" value="1"/>
</dbReference>
<evidence type="ECO:0000256" key="2">
    <source>
        <dbReference type="SAM" id="Phobius"/>
    </source>
</evidence>
<evidence type="ECO:0000256" key="1">
    <source>
        <dbReference type="SAM" id="MobiDB-lite"/>
    </source>
</evidence>
<keyword evidence="2" id="KW-1133">Transmembrane helix</keyword>
<feature type="domain" description="J" evidence="3">
    <location>
        <begin position="75"/>
        <end position="139"/>
    </location>
</feature>
<evidence type="ECO:0000313" key="4">
    <source>
        <dbReference type="EMBL" id="THU73016.1"/>
    </source>
</evidence>